<dbReference type="Pfam" id="PF18266">
    <property type="entry name" value="Ncstrn_small"/>
    <property type="match status" value="1"/>
</dbReference>
<gene>
    <name evidence="15" type="primary">LOC114326198</name>
</gene>
<reference evidence="13" key="2">
    <citation type="submission" date="2025-05" db="UniProtKB">
        <authorList>
            <consortium name="EnsemblMetazoa"/>
        </authorList>
    </citation>
    <scope>IDENTIFICATION</scope>
</reference>
<evidence type="ECO:0000313" key="13">
    <source>
        <dbReference type="EnsemblMetazoa" id="XP_028130267.1"/>
    </source>
</evidence>
<dbReference type="PANTHER" id="PTHR21092:SF0">
    <property type="entry name" value="NICASTRIN"/>
    <property type="match status" value="1"/>
</dbReference>
<dbReference type="GeneID" id="114326198"/>
<dbReference type="InterPro" id="IPR041084">
    <property type="entry name" value="Ncstrn_small"/>
</dbReference>
<evidence type="ECO:0000256" key="3">
    <source>
        <dbReference type="ARBA" id="ARBA00015303"/>
    </source>
</evidence>
<comment type="similarity">
    <text evidence="2">Belongs to the nicastrin family.</text>
</comment>
<dbReference type="GO" id="GO:0005886">
    <property type="term" value="C:plasma membrane"/>
    <property type="evidence" value="ECO:0007669"/>
    <property type="project" value="UniProtKB-ARBA"/>
</dbReference>
<dbReference type="KEGG" id="dvv:114326198"/>
<evidence type="ECO:0000256" key="7">
    <source>
        <dbReference type="ARBA" id="ARBA00022989"/>
    </source>
</evidence>
<dbReference type="FunCoup" id="A0A6P7F605">
    <property type="interactions" value="1904"/>
</dbReference>
<feature type="chain" id="PRO_5028085628" description="Nicastrin" evidence="11">
    <location>
        <begin position="26"/>
        <end position="691"/>
    </location>
</feature>
<dbReference type="AlphaFoldDB" id="A0A6P7F605"/>
<keyword evidence="14" id="KW-1185">Reference proteome</keyword>
<accession>A0A6P7F605</accession>
<evidence type="ECO:0000256" key="8">
    <source>
        <dbReference type="ARBA" id="ARBA00023136"/>
    </source>
</evidence>
<reference evidence="15" key="1">
    <citation type="submission" date="2025-04" db="UniProtKB">
        <authorList>
            <consortium name="RefSeq"/>
        </authorList>
    </citation>
    <scope>IDENTIFICATION</scope>
    <source>
        <tissue evidence="15">Whole insect</tissue>
    </source>
</reference>
<evidence type="ECO:0000256" key="10">
    <source>
        <dbReference type="SAM" id="Phobius"/>
    </source>
</evidence>
<keyword evidence="9" id="KW-0325">Glycoprotein</keyword>
<evidence type="ECO:0000256" key="11">
    <source>
        <dbReference type="SAM" id="SignalP"/>
    </source>
</evidence>
<evidence type="ECO:0000259" key="12">
    <source>
        <dbReference type="Pfam" id="PF18266"/>
    </source>
</evidence>
<keyword evidence="5 11" id="KW-0732">Signal</keyword>
<dbReference type="GO" id="GO:0016485">
    <property type="term" value="P:protein processing"/>
    <property type="evidence" value="ECO:0007669"/>
    <property type="project" value="InterPro"/>
</dbReference>
<feature type="domain" description="Nicastrin small lobe" evidence="12">
    <location>
        <begin position="41"/>
        <end position="206"/>
    </location>
</feature>
<keyword evidence="4 10" id="KW-0812">Transmembrane</keyword>
<dbReference type="OrthoDB" id="755951at2759"/>
<feature type="transmembrane region" description="Helical" evidence="10">
    <location>
        <begin position="653"/>
        <end position="671"/>
    </location>
</feature>
<dbReference type="SUPFAM" id="SSF53187">
    <property type="entry name" value="Zn-dependent exopeptidases"/>
    <property type="match status" value="1"/>
</dbReference>
<dbReference type="Gene3D" id="3.40.630.10">
    <property type="entry name" value="Zn peptidases"/>
    <property type="match status" value="1"/>
</dbReference>
<dbReference type="RefSeq" id="XP_028130267.1">
    <property type="nucleotide sequence ID" value="XM_028274466.1"/>
</dbReference>
<dbReference type="Pfam" id="PF05450">
    <property type="entry name" value="Nicastrin"/>
    <property type="match status" value="1"/>
</dbReference>
<evidence type="ECO:0000313" key="15">
    <source>
        <dbReference type="RefSeq" id="XP_028130267.1"/>
    </source>
</evidence>
<organism evidence="15">
    <name type="scientific">Diabrotica virgifera virgifera</name>
    <name type="common">western corn rootworm</name>
    <dbReference type="NCBI Taxonomy" id="50390"/>
    <lineage>
        <taxon>Eukaryota</taxon>
        <taxon>Metazoa</taxon>
        <taxon>Ecdysozoa</taxon>
        <taxon>Arthropoda</taxon>
        <taxon>Hexapoda</taxon>
        <taxon>Insecta</taxon>
        <taxon>Pterygota</taxon>
        <taxon>Neoptera</taxon>
        <taxon>Endopterygota</taxon>
        <taxon>Coleoptera</taxon>
        <taxon>Polyphaga</taxon>
        <taxon>Cucujiformia</taxon>
        <taxon>Chrysomeloidea</taxon>
        <taxon>Chrysomelidae</taxon>
        <taxon>Galerucinae</taxon>
        <taxon>Diabroticina</taxon>
        <taxon>Diabroticites</taxon>
        <taxon>Diabrotica</taxon>
    </lineage>
</organism>
<keyword evidence="7 10" id="KW-1133">Transmembrane helix</keyword>
<dbReference type="Proteomes" id="UP001652700">
    <property type="component" value="Unplaced"/>
</dbReference>
<comment type="subcellular location">
    <subcellularLocation>
        <location evidence="1">Membrane</location>
        <topology evidence="1">Single-pass type I membrane protein</topology>
    </subcellularLocation>
</comment>
<feature type="signal peptide" evidence="11">
    <location>
        <begin position="1"/>
        <end position="25"/>
    </location>
</feature>
<protein>
    <recommendedName>
        <fullName evidence="3">Nicastrin</fullName>
    </recommendedName>
</protein>
<keyword evidence="8 10" id="KW-0472">Membrane</keyword>
<keyword evidence="6" id="KW-0914">Notch signaling pathway</keyword>
<evidence type="ECO:0000256" key="2">
    <source>
        <dbReference type="ARBA" id="ARBA00007717"/>
    </source>
</evidence>
<dbReference type="GO" id="GO:0007219">
    <property type="term" value="P:Notch signaling pathway"/>
    <property type="evidence" value="ECO:0007669"/>
    <property type="project" value="UniProtKB-KW"/>
</dbReference>
<evidence type="ECO:0000313" key="14">
    <source>
        <dbReference type="Proteomes" id="UP001652700"/>
    </source>
</evidence>
<proteinExistence type="inferred from homology"/>
<evidence type="ECO:0000256" key="1">
    <source>
        <dbReference type="ARBA" id="ARBA00004479"/>
    </source>
</evidence>
<evidence type="ECO:0000256" key="4">
    <source>
        <dbReference type="ARBA" id="ARBA00022692"/>
    </source>
</evidence>
<sequence>MNNSKSFVLFLKLLVLVQFITKGYGIRTKDKMYESVGGTSACYRRLNATHQTGCTSKWGGSNGVIHFCETHKDLEDIIAHGTSPPYIPIVSPRLFNTESLQFMISSKKIDGLMIVRNNDTLEHFTHEYQCPNPSSSLDGTCNKESVWNPLGTGLMYADIPFPIFYIENQSDINTIRSCFNKFNNYSINEHIDRSLCSLELKSFMYAATNTPTCRRRSDLITTLNPVKFCDPLGDNNIWASLYPLAEGPRRNETKAIKHYSFIVVAARFDTTSLFEDTSGANNPVTSIVTLLSLAKFLNDTLTLDHVEAARKNVLFFLFNGETYDYIGSQRMLYDMEYGNFPIDNVEGSDILPPIIPQNIELFIEISQLGNANKTLYVHSKGEDQSVSNFTKILQQQSTVDISFEDVPDSLPPASLHTFKKAIPTFPGLIISDHKTSYANHFYNSIYDDAKNIGFRYYNVSKDEVDQIPKTSIQHYLANVTEVIGKSIYKEITGSDYTGTNSVDVVLVDELLHCYLEDQNCKVHQAVHKNLNLPKTRMNLYVGVERVENFATNLAALTLGWFTGQYAGPGNINCTNKPRNYAFKYYNMSTSIYDLNVVNCYKVTMNTTKAVSPAFNISDYNWSSGNYSSWTESTWADIKVRVFLKPAPSQERTTLAVGSITIIFSFILVYFIKSRSHIFFTPSVAPEAPTSC</sequence>
<evidence type="ECO:0000256" key="9">
    <source>
        <dbReference type="ARBA" id="ARBA00023180"/>
    </source>
</evidence>
<name>A0A6P7F605_DIAVI</name>
<dbReference type="InParanoid" id="A0A6P7F605"/>
<evidence type="ECO:0000256" key="5">
    <source>
        <dbReference type="ARBA" id="ARBA00022729"/>
    </source>
</evidence>
<dbReference type="PANTHER" id="PTHR21092">
    <property type="entry name" value="NICASTRIN"/>
    <property type="match status" value="1"/>
</dbReference>
<dbReference type="InterPro" id="IPR008710">
    <property type="entry name" value="Nicastrin"/>
</dbReference>
<dbReference type="EnsemblMetazoa" id="XM_028274466.2">
    <property type="protein sequence ID" value="XP_028130267.1"/>
    <property type="gene ID" value="LOC114326198"/>
</dbReference>
<evidence type="ECO:0000256" key="6">
    <source>
        <dbReference type="ARBA" id="ARBA00022976"/>
    </source>
</evidence>
<dbReference type="GO" id="GO:0007220">
    <property type="term" value="P:Notch receptor processing"/>
    <property type="evidence" value="ECO:0007669"/>
    <property type="project" value="TreeGrafter"/>
</dbReference>